<dbReference type="RefSeq" id="WP_090662134.1">
    <property type="nucleotide sequence ID" value="NZ_FOIA01000065.1"/>
</dbReference>
<dbReference type="NCBIfam" id="TIGR03986">
    <property type="entry name" value="TIGR03986 family CRISPR-associated RAMP protein"/>
    <property type="match status" value="1"/>
</dbReference>
<accession>A0A1I0GF44</accession>
<feature type="compositionally biased region" description="Polar residues" evidence="1">
    <location>
        <begin position="1"/>
        <end position="11"/>
    </location>
</feature>
<feature type="region of interest" description="Disordered" evidence="1">
    <location>
        <begin position="1"/>
        <end position="26"/>
    </location>
</feature>
<organism evidence="2 3">
    <name type="scientific">Nitrosomonas marina</name>
    <dbReference type="NCBI Taxonomy" id="917"/>
    <lineage>
        <taxon>Bacteria</taxon>
        <taxon>Pseudomonadati</taxon>
        <taxon>Pseudomonadota</taxon>
        <taxon>Betaproteobacteria</taxon>
        <taxon>Nitrosomonadales</taxon>
        <taxon>Nitrosomonadaceae</taxon>
        <taxon>Nitrosomonas</taxon>
    </lineage>
</organism>
<dbReference type="InterPro" id="IPR023825">
    <property type="entry name" value="CRISPR-assoc_RAMP_BGP1436"/>
</dbReference>
<keyword evidence="3" id="KW-1185">Reference proteome</keyword>
<reference evidence="3" key="1">
    <citation type="submission" date="2016-10" db="EMBL/GenBank/DDBJ databases">
        <authorList>
            <person name="Varghese N."/>
            <person name="Submissions S."/>
        </authorList>
    </citation>
    <scope>NUCLEOTIDE SEQUENCE [LARGE SCALE GENOMIC DNA]</scope>
    <source>
        <strain evidence="3">Nm71</strain>
    </source>
</reference>
<protein>
    <submittedName>
        <fullName evidence="2">CRISPR-associated protein</fullName>
    </submittedName>
</protein>
<evidence type="ECO:0000313" key="2">
    <source>
        <dbReference type="EMBL" id="SET68892.1"/>
    </source>
</evidence>
<sequence length="626" mass="72440">MKNQRNYSNHKNNSRGGGNNNTQHQGIDKITAPYNFVPLSGDVFIPDWHKEVSHDMPFRDGYCGTIDFEIEAHTPILPGQKKGETIEHFELPDEHLAIPGSTLRGMVRSVLEIASFGKMRLVDDRKLGVRDLQASFYINKFTDNEGKKKFKPKTKTGWLKYLNNQWCITPCSHARIKQEAITEYLKKNKKLWVDTKDTKNLPSAEMKYKRWLNAEKELKISFKPGKKDFHLHSQGKRLYYQKIDDFCNSGTECGYIVFTGQPGPRKYMEFIFFADREEKIKIEDSVVRDFLLLNDSEKNKKQNTQSHYQYLKQLNFDGKGIPVFYLMEDDKVKAIGLSQLFKLPYTNSVGNLIENCNPRHCSENEFDLAELIFGTTNEDGQHGLKGRISFSHARSTKAAHEYQKLDRGTVLGTPKPTYYPNYIAQNGDGRLEKDQPYKTYMDNDAQISGWKRYPVREKYFVSESKKDQEKVKSHIKPVKAGVIYKGKLRFHNLKKEELGALLWAMTWGGDDSCRHAIGMGKPFGLGQISINVCNKDMPDVIANWPGNNLPNLKELTECFENMMKQRISGWRDTQQIKQLIEMAKPVAKEKTNHLRHLDLKSDDGNNQFVDAKKYRLFLKKYSEYFL</sequence>
<dbReference type="AlphaFoldDB" id="A0A1I0GF44"/>
<dbReference type="OrthoDB" id="5362408at2"/>
<proteinExistence type="predicted"/>
<evidence type="ECO:0000256" key="1">
    <source>
        <dbReference type="SAM" id="MobiDB-lite"/>
    </source>
</evidence>
<dbReference type="GO" id="GO:0051607">
    <property type="term" value="P:defense response to virus"/>
    <property type="evidence" value="ECO:0007669"/>
    <property type="project" value="UniProtKB-KW"/>
</dbReference>
<dbReference type="Proteomes" id="UP000199345">
    <property type="component" value="Unassembled WGS sequence"/>
</dbReference>
<dbReference type="EMBL" id="FOIA01000065">
    <property type="protein sequence ID" value="SET68892.1"/>
    <property type="molecule type" value="Genomic_DNA"/>
</dbReference>
<gene>
    <name evidence="2" type="ORF">SAMN05216326_1652</name>
</gene>
<evidence type="ECO:0000313" key="3">
    <source>
        <dbReference type="Proteomes" id="UP000199345"/>
    </source>
</evidence>
<name>A0A1I0GF44_9PROT</name>